<dbReference type="NCBIfam" id="TIGR00166">
    <property type="entry name" value="S6"/>
    <property type="match status" value="1"/>
</dbReference>
<dbReference type="GO" id="GO:0070181">
    <property type="term" value="F:small ribosomal subunit rRNA binding"/>
    <property type="evidence" value="ECO:0007669"/>
    <property type="project" value="TreeGrafter"/>
</dbReference>
<dbReference type="GO" id="GO:0005737">
    <property type="term" value="C:cytoplasm"/>
    <property type="evidence" value="ECO:0007669"/>
    <property type="project" value="UniProtKB-ARBA"/>
</dbReference>
<gene>
    <name evidence="3" type="primary">rpsF</name>
    <name evidence="5" type="ORF">UU56_C0002G0032</name>
</gene>
<name>A0A0G0VYV8_9BACT</name>
<accession>A0A0G0VYV8</accession>
<protein>
    <recommendedName>
        <fullName evidence="2 3">Small ribosomal subunit protein bS6</fullName>
    </recommendedName>
</protein>
<evidence type="ECO:0000256" key="3">
    <source>
        <dbReference type="HAMAP-Rule" id="MF_00360"/>
    </source>
</evidence>
<dbReference type="Pfam" id="PF01250">
    <property type="entry name" value="Ribosomal_S6"/>
    <property type="match status" value="1"/>
</dbReference>
<keyword evidence="3" id="KW-0687">Ribonucleoprotein</keyword>
<sequence length="160" mass="17845">MNYELMVVTTAVSSTDPILAKIEKSVKEAEASNLKVEKLGKKVLAYPIAKQQEGEYVLFNFEAPPEAIDVISKMLRLEREAILRYLILRVPRVSRVSRVSEESTVDKKVKEEKPKAKVIVTTKTAVKTATKVSQVSKVSQDSKGIKTEAKKKVKGTVKKK</sequence>
<dbReference type="GO" id="GO:0003735">
    <property type="term" value="F:structural constituent of ribosome"/>
    <property type="evidence" value="ECO:0007669"/>
    <property type="project" value="InterPro"/>
</dbReference>
<comment type="function">
    <text evidence="3">Binds together with bS18 to 16S ribosomal RNA.</text>
</comment>
<dbReference type="PANTHER" id="PTHR21011">
    <property type="entry name" value="MITOCHONDRIAL 28S RIBOSOMAL PROTEIN S6"/>
    <property type="match status" value="1"/>
</dbReference>
<comment type="similarity">
    <text evidence="1 3">Belongs to the bacterial ribosomal protein bS6 family.</text>
</comment>
<dbReference type="Gene3D" id="3.30.70.60">
    <property type="match status" value="1"/>
</dbReference>
<dbReference type="CDD" id="cd00473">
    <property type="entry name" value="bS6"/>
    <property type="match status" value="1"/>
</dbReference>
<dbReference type="GO" id="GO:0005840">
    <property type="term" value="C:ribosome"/>
    <property type="evidence" value="ECO:0007669"/>
    <property type="project" value="UniProtKB-KW"/>
</dbReference>
<dbReference type="GO" id="GO:0006412">
    <property type="term" value="P:translation"/>
    <property type="evidence" value="ECO:0007669"/>
    <property type="project" value="UniProtKB-UniRule"/>
</dbReference>
<dbReference type="PANTHER" id="PTHR21011:SF1">
    <property type="entry name" value="SMALL RIBOSOMAL SUBUNIT PROTEIN BS6M"/>
    <property type="match status" value="1"/>
</dbReference>
<dbReference type="HAMAP" id="MF_00360">
    <property type="entry name" value="Ribosomal_bS6"/>
    <property type="match status" value="1"/>
</dbReference>
<keyword evidence="3 5" id="KW-0689">Ribosomal protein</keyword>
<dbReference type="SUPFAM" id="SSF54995">
    <property type="entry name" value="Ribosomal protein S6"/>
    <property type="match status" value="1"/>
</dbReference>
<evidence type="ECO:0000313" key="6">
    <source>
        <dbReference type="Proteomes" id="UP000034493"/>
    </source>
</evidence>
<evidence type="ECO:0000256" key="2">
    <source>
        <dbReference type="ARBA" id="ARBA00035294"/>
    </source>
</evidence>
<keyword evidence="3" id="KW-0694">RNA-binding</keyword>
<dbReference type="Proteomes" id="UP000034493">
    <property type="component" value="Unassembled WGS sequence"/>
</dbReference>
<feature type="region of interest" description="Disordered" evidence="4">
    <location>
        <begin position="135"/>
        <end position="160"/>
    </location>
</feature>
<reference evidence="5 6" key="1">
    <citation type="journal article" date="2015" name="Nature">
        <title>rRNA introns, odd ribosomes, and small enigmatic genomes across a large radiation of phyla.</title>
        <authorList>
            <person name="Brown C.T."/>
            <person name="Hug L.A."/>
            <person name="Thomas B.C."/>
            <person name="Sharon I."/>
            <person name="Castelle C.J."/>
            <person name="Singh A."/>
            <person name="Wilkins M.J."/>
            <person name="Williams K.H."/>
            <person name="Banfield J.F."/>
        </authorList>
    </citation>
    <scope>NUCLEOTIDE SEQUENCE [LARGE SCALE GENOMIC DNA]</scope>
</reference>
<dbReference type="AlphaFoldDB" id="A0A0G0VYV8"/>
<dbReference type="GO" id="GO:1990904">
    <property type="term" value="C:ribonucleoprotein complex"/>
    <property type="evidence" value="ECO:0007669"/>
    <property type="project" value="UniProtKB-KW"/>
</dbReference>
<dbReference type="EMBL" id="LCBC01000002">
    <property type="protein sequence ID" value="KKS04892.1"/>
    <property type="molecule type" value="Genomic_DNA"/>
</dbReference>
<dbReference type="InterPro" id="IPR020814">
    <property type="entry name" value="Ribosomal_S6_plastid/chlpt"/>
</dbReference>
<dbReference type="InterPro" id="IPR000529">
    <property type="entry name" value="Ribosomal_bS6"/>
</dbReference>
<evidence type="ECO:0000313" key="5">
    <source>
        <dbReference type="EMBL" id="KKS04892.1"/>
    </source>
</evidence>
<dbReference type="InterPro" id="IPR014717">
    <property type="entry name" value="Transl_elong_EF1B/ribsomal_bS6"/>
</dbReference>
<organism evidence="5 6">
    <name type="scientific">Candidatus Curtissbacteria bacterium GW2011_GWA2_41_24</name>
    <dbReference type="NCBI Taxonomy" id="1618411"/>
    <lineage>
        <taxon>Bacteria</taxon>
        <taxon>Candidatus Curtissiibacteriota</taxon>
    </lineage>
</organism>
<dbReference type="InterPro" id="IPR035980">
    <property type="entry name" value="Ribosomal_bS6_sf"/>
</dbReference>
<comment type="caution">
    <text evidence="5">The sequence shown here is derived from an EMBL/GenBank/DDBJ whole genome shotgun (WGS) entry which is preliminary data.</text>
</comment>
<dbReference type="PATRIC" id="fig|1618411.3.peg.121"/>
<evidence type="ECO:0000256" key="1">
    <source>
        <dbReference type="ARBA" id="ARBA00009512"/>
    </source>
</evidence>
<keyword evidence="3" id="KW-0699">rRNA-binding</keyword>
<feature type="compositionally biased region" description="Basic residues" evidence="4">
    <location>
        <begin position="151"/>
        <end position="160"/>
    </location>
</feature>
<evidence type="ECO:0000256" key="4">
    <source>
        <dbReference type="SAM" id="MobiDB-lite"/>
    </source>
</evidence>
<proteinExistence type="inferred from homology"/>